<dbReference type="AlphaFoldDB" id="A0A3P6BIY0"/>
<dbReference type="Proteomes" id="UP000694005">
    <property type="component" value="Chromosome A07"/>
</dbReference>
<keyword evidence="1" id="KW-0732">Signal</keyword>
<dbReference type="Gramene" id="A07p15750.2_BraZ1">
    <property type="protein sequence ID" value="A07p15750.2_BraZ1.CDS"/>
    <property type="gene ID" value="A07g15750.2_BraZ1"/>
</dbReference>
<evidence type="ECO:0000256" key="1">
    <source>
        <dbReference type="SAM" id="SignalP"/>
    </source>
</evidence>
<dbReference type="SMR" id="A0A3P6BIY0"/>
<reference evidence="3" key="1">
    <citation type="submission" date="2018-11" db="EMBL/GenBank/DDBJ databases">
        <authorList>
            <consortium name="Genoscope - CEA"/>
            <person name="William W."/>
        </authorList>
    </citation>
    <scope>NUCLEOTIDE SEQUENCE</scope>
</reference>
<protein>
    <recommendedName>
        <fullName evidence="4">Knottin scorpion toxin-like domain-containing protein</fullName>
    </recommendedName>
</protein>
<organism evidence="3">
    <name type="scientific">Brassica campestris</name>
    <name type="common">Field mustard</name>
    <dbReference type="NCBI Taxonomy" id="3711"/>
    <lineage>
        <taxon>Eukaryota</taxon>
        <taxon>Viridiplantae</taxon>
        <taxon>Streptophyta</taxon>
        <taxon>Embryophyta</taxon>
        <taxon>Tracheophyta</taxon>
        <taxon>Spermatophyta</taxon>
        <taxon>Magnoliopsida</taxon>
        <taxon>eudicotyledons</taxon>
        <taxon>Gunneridae</taxon>
        <taxon>Pentapetalae</taxon>
        <taxon>rosids</taxon>
        <taxon>malvids</taxon>
        <taxon>Brassicales</taxon>
        <taxon>Brassicaceae</taxon>
        <taxon>Brassiceae</taxon>
        <taxon>Brassica</taxon>
    </lineage>
</organism>
<dbReference type="EMBL" id="LS974623">
    <property type="protein sequence ID" value="CAG7901931.1"/>
    <property type="molecule type" value="Genomic_DNA"/>
</dbReference>
<proteinExistence type="predicted"/>
<feature type="chain" id="PRO_5039802430" description="Knottin scorpion toxin-like domain-containing protein" evidence="1">
    <location>
        <begin position="25"/>
        <end position="82"/>
    </location>
</feature>
<accession>A0A3P6BIY0</accession>
<gene>
    <name evidence="3" type="ORF">BRAA07T29157Z</name>
    <name evidence="2" type="ORF">BRAPAZ1V2_A07P15750.2</name>
</gene>
<dbReference type="PROSITE" id="PS51257">
    <property type="entry name" value="PROKAR_LIPOPROTEIN"/>
    <property type="match status" value="1"/>
</dbReference>
<name>A0A3P6BIY0_BRACM</name>
<dbReference type="EMBL" id="LR031574">
    <property type="protein sequence ID" value="VDC97700.1"/>
    <property type="molecule type" value="Genomic_DNA"/>
</dbReference>
<evidence type="ECO:0000313" key="2">
    <source>
        <dbReference type="EMBL" id="CAG7901931.1"/>
    </source>
</evidence>
<evidence type="ECO:0008006" key="4">
    <source>
        <dbReference type="Google" id="ProtNLM"/>
    </source>
</evidence>
<feature type="signal peptide" evidence="1">
    <location>
        <begin position="1"/>
        <end position="24"/>
    </location>
</feature>
<evidence type="ECO:0000313" key="3">
    <source>
        <dbReference type="EMBL" id="VDC97700.1"/>
    </source>
</evidence>
<sequence>MAIIMKTLVTLVFTIFFVISCVHCRTISTISPGVGIEDRQKCFKFNPCVRGGDRGCTAFCRRQGAEYSFGTCTKTACCCVGR</sequence>